<gene>
    <name evidence="2" type="ORF">METZ01_LOCUS62177</name>
</gene>
<name>A0A381T6G5_9ZZZZ</name>
<dbReference type="EMBL" id="UINC01003796">
    <property type="protein sequence ID" value="SVA09323.1"/>
    <property type="molecule type" value="Genomic_DNA"/>
</dbReference>
<reference evidence="2" key="1">
    <citation type="submission" date="2018-05" db="EMBL/GenBank/DDBJ databases">
        <authorList>
            <person name="Lanie J.A."/>
            <person name="Ng W.-L."/>
            <person name="Kazmierczak K.M."/>
            <person name="Andrzejewski T.M."/>
            <person name="Davidsen T.M."/>
            <person name="Wayne K.J."/>
            <person name="Tettelin H."/>
            <person name="Glass J.I."/>
            <person name="Rusch D."/>
            <person name="Podicherti R."/>
            <person name="Tsui H.-C.T."/>
            <person name="Winkler M.E."/>
        </authorList>
    </citation>
    <scope>NUCLEOTIDE SEQUENCE</scope>
</reference>
<proteinExistence type="predicted"/>
<evidence type="ECO:0008006" key="3">
    <source>
        <dbReference type="Google" id="ProtNLM"/>
    </source>
</evidence>
<dbReference type="PANTHER" id="PTHR38455">
    <property type="entry name" value="HYPOTHETICAL CYTOSOLIC PROTEIN"/>
    <property type="match status" value="1"/>
</dbReference>
<protein>
    <recommendedName>
        <fullName evidence="3">DUF951 domain-containing protein</fullName>
    </recommendedName>
</protein>
<organism evidence="2">
    <name type="scientific">marine metagenome</name>
    <dbReference type="NCBI Taxonomy" id="408172"/>
    <lineage>
        <taxon>unclassified sequences</taxon>
        <taxon>metagenomes</taxon>
        <taxon>ecological metagenomes</taxon>
    </lineage>
</organism>
<dbReference type="AlphaFoldDB" id="A0A381T6G5"/>
<dbReference type="InterPro" id="IPR009296">
    <property type="entry name" value="DUF951"/>
</dbReference>
<evidence type="ECO:0000256" key="1">
    <source>
        <dbReference type="SAM" id="MobiDB-lite"/>
    </source>
</evidence>
<sequence>MSGTSFKVGDRITLKKLHPCGGRDWEVYRIGADIGMKCLKCSRRMMLTRRDAERKKKSSINGVGASDEAESG</sequence>
<dbReference type="Pfam" id="PF06107">
    <property type="entry name" value="DUF951"/>
    <property type="match status" value="1"/>
</dbReference>
<feature type="region of interest" description="Disordered" evidence="1">
    <location>
        <begin position="50"/>
        <end position="72"/>
    </location>
</feature>
<accession>A0A381T6G5</accession>
<evidence type="ECO:0000313" key="2">
    <source>
        <dbReference type="EMBL" id="SVA09323.1"/>
    </source>
</evidence>
<dbReference type="PANTHER" id="PTHR38455:SF1">
    <property type="entry name" value="DUF951 DOMAIN-CONTAINING PROTEIN"/>
    <property type="match status" value="1"/>
</dbReference>